<dbReference type="InterPro" id="IPR038729">
    <property type="entry name" value="Rad50/SbcC_AAA"/>
</dbReference>
<organism evidence="3 4">
    <name type="scientific">Orbus sasakiae</name>
    <dbReference type="NCBI Taxonomy" id="1078475"/>
    <lineage>
        <taxon>Bacteria</taxon>
        <taxon>Pseudomonadati</taxon>
        <taxon>Pseudomonadota</taxon>
        <taxon>Gammaproteobacteria</taxon>
        <taxon>Orbales</taxon>
        <taxon>Orbaceae</taxon>
        <taxon>Orbus</taxon>
    </lineage>
</organism>
<dbReference type="InterPro" id="IPR027417">
    <property type="entry name" value="P-loop_NTPase"/>
</dbReference>
<evidence type="ECO:0000259" key="2">
    <source>
        <dbReference type="Pfam" id="PF13476"/>
    </source>
</evidence>
<evidence type="ECO:0000313" key="4">
    <source>
        <dbReference type="Proteomes" id="UP001500171"/>
    </source>
</evidence>
<feature type="domain" description="Rad50/SbcC-type AAA" evidence="2">
    <location>
        <begin position="6"/>
        <end position="244"/>
    </location>
</feature>
<name>A0ABP9MY88_9GAMM</name>
<dbReference type="Pfam" id="PF13476">
    <property type="entry name" value="AAA_23"/>
    <property type="match status" value="1"/>
</dbReference>
<dbReference type="SUPFAM" id="SSF52540">
    <property type="entry name" value="P-loop containing nucleoside triphosphate hydrolases"/>
    <property type="match status" value="2"/>
</dbReference>
<keyword evidence="1" id="KW-0175">Coiled coil</keyword>
<dbReference type="RefSeq" id="WP_345487806.1">
    <property type="nucleotide sequence ID" value="NZ_BAABHY010000001.1"/>
</dbReference>
<dbReference type="Proteomes" id="UP001500171">
    <property type="component" value="Unassembled WGS sequence"/>
</dbReference>
<comment type="caution">
    <text evidence="3">The sequence shown here is derived from an EMBL/GenBank/DDBJ whole genome shotgun (WGS) entry which is preliminary data.</text>
</comment>
<feature type="coiled-coil region" evidence="1">
    <location>
        <begin position="678"/>
        <end position="764"/>
    </location>
</feature>
<dbReference type="PANTHER" id="PTHR32114:SF2">
    <property type="entry name" value="ABC TRANSPORTER ABCH.3"/>
    <property type="match status" value="1"/>
</dbReference>
<dbReference type="Gene3D" id="3.40.50.300">
    <property type="entry name" value="P-loop containing nucleotide triphosphate hydrolases"/>
    <property type="match status" value="2"/>
</dbReference>
<proteinExistence type="predicted"/>
<feature type="coiled-coil region" evidence="1">
    <location>
        <begin position="556"/>
        <end position="635"/>
    </location>
</feature>
<accession>A0ABP9MY88</accession>
<sequence length="1084" mass="123652">MKILELRFKNLNSLYGEWHIDFTRPEYLTDGIFAITGPTGAGKSTILDAICLALYGETPRLGKITAKNNEIISRRTAECYAEVTFISSSGTYRCHWSQSRARKKIDGALQDAKHEISNGLNGEVLESKKTDVKLAIEDKTGMNFERFTRSILLAQGSFAAFLQASSDERSPILEQITGTEIYSDISKKVHERQKIEKEKLDILSAELGGIAVLDEAQENSLKQQHTDKSVQIKLLIQQQKTIQENLRQHNNLKTLSSELHTLKVSQKHILDEIEQFATFQQKLNLALKAAELEGEFATLRTLRSEQKTEQEQLLALENRLPAIINSLKDEESQLNVRKTSLVEIKEQQKQAIPIINKVRTLDLQQTEKQNQLKVVQDESNNLITKIEKNRIDYQSSLKKQTEIAEKNQQVQNYLKIHSQDEQLIEKLASIQEQLNSFQQSLYDLSQNQLAIEQRTKILIGYSNESKNGNEQLTQVQKTYQEYQQTFEQKKNVLSEILGGRLLREYRSDKEYLLKEKLFRLKISSLEEERQKLIDGAPCPLCGALEHPFAVGNIPEIDEVEKQIQVLTTLIKQAEDIESEIQQAQEKIQLISVQKDKIENSLEVLATKITSVEQNLKELESQHQGVSSRNTQLKNTILNQLNIFGVSELPANNDTTELMVQLSTRRDNWSKYQEESNLYHDQSKQIEAEQQQLDSIKQLLDSQLSEKQVQLTSLKQQQEQYKQLRASLYGEKSPDEEEEKLGKMLSDAEQQLQNVQKRYDEIKEQDTQVKTKIQTLSANITQRSEALQSKENSFISHLAKKSFTSEADFLTCRLSEQERETLANQSTSLASRKTEIITNINDREKRYAETLQQVSLIQNDYETLEQEDKTLILKLSEYTETLGAIKQQLLDNENIKNKLKDKQTLIDKQKNEYHKWLKLHGLIGSADGKKYRNFAQSLTFEVMVSHANQQLVKMTDRYLLIPSKEQTLELSVIDNYQAGEIRSTKNLSGGESFIVSLALALGLSKMSSQKVRVDSLFLDEGFGTLDEDALEMALSALAGLQQEGKLIGVISHVSTLKERINTQINVSPLNNGKSQLNGVGCRQIN</sequence>
<keyword evidence="4" id="KW-1185">Reference proteome</keyword>
<evidence type="ECO:0000313" key="3">
    <source>
        <dbReference type="EMBL" id="GAA5104396.1"/>
    </source>
</evidence>
<dbReference type="PANTHER" id="PTHR32114">
    <property type="entry name" value="ABC TRANSPORTER ABCH.3"/>
    <property type="match status" value="1"/>
</dbReference>
<gene>
    <name evidence="3" type="ORF">GCM10023211_01970</name>
</gene>
<reference evidence="4" key="1">
    <citation type="journal article" date="2019" name="Int. J. Syst. Evol. Microbiol.">
        <title>The Global Catalogue of Microorganisms (GCM) 10K type strain sequencing project: providing services to taxonomists for standard genome sequencing and annotation.</title>
        <authorList>
            <consortium name="The Broad Institute Genomics Platform"/>
            <consortium name="The Broad Institute Genome Sequencing Center for Infectious Disease"/>
            <person name="Wu L."/>
            <person name="Ma J."/>
        </authorList>
    </citation>
    <scope>NUCLEOTIDE SEQUENCE [LARGE SCALE GENOMIC DNA]</scope>
    <source>
        <strain evidence="4">JCM 18050</strain>
    </source>
</reference>
<dbReference type="Pfam" id="PF13558">
    <property type="entry name" value="SbcC_Walker_B"/>
    <property type="match status" value="1"/>
</dbReference>
<dbReference type="EMBL" id="BAABHY010000001">
    <property type="protein sequence ID" value="GAA5104396.1"/>
    <property type="molecule type" value="Genomic_DNA"/>
</dbReference>
<protein>
    <submittedName>
        <fullName evidence="3">AAA family ATPase</fullName>
    </submittedName>
</protein>
<evidence type="ECO:0000256" key="1">
    <source>
        <dbReference type="SAM" id="Coils"/>
    </source>
</evidence>